<evidence type="ECO:0000313" key="7">
    <source>
        <dbReference type="Proteomes" id="UP000663870"/>
    </source>
</evidence>
<dbReference type="EMBL" id="CAJNOO010002510">
    <property type="protein sequence ID" value="CAF1274458.1"/>
    <property type="molecule type" value="Genomic_DNA"/>
</dbReference>
<evidence type="ECO:0000313" key="6">
    <source>
        <dbReference type="EMBL" id="CAF4008330.1"/>
    </source>
</evidence>
<comment type="caution">
    <text evidence="3">The sequence shown here is derived from an EMBL/GenBank/DDBJ whole genome shotgun (WGS) entry which is preliminary data.</text>
</comment>
<dbReference type="Proteomes" id="UP000663889">
    <property type="component" value="Unassembled WGS sequence"/>
</dbReference>
<dbReference type="Proteomes" id="UP000663823">
    <property type="component" value="Unassembled WGS sequence"/>
</dbReference>
<reference evidence="3" key="1">
    <citation type="submission" date="2021-02" db="EMBL/GenBank/DDBJ databases">
        <authorList>
            <person name="Nowell W R."/>
        </authorList>
    </citation>
    <scope>NUCLEOTIDE SEQUENCE</scope>
</reference>
<evidence type="ECO:0000313" key="4">
    <source>
        <dbReference type="EMBL" id="CAF1516239.1"/>
    </source>
</evidence>
<proteinExistence type="predicted"/>
<evidence type="ECO:0000313" key="3">
    <source>
        <dbReference type="EMBL" id="CAF1319220.1"/>
    </source>
</evidence>
<dbReference type="Proteomes" id="UP000663870">
    <property type="component" value="Unassembled WGS sequence"/>
</dbReference>
<dbReference type="EMBL" id="CAJOAX010003180">
    <property type="protein sequence ID" value="CAF3840436.1"/>
    <property type="molecule type" value="Genomic_DNA"/>
</dbReference>
<name>A0A815F669_9BILA</name>
<dbReference type="AlphaFoldDB" id="A0A815F669"/>
<dbReference type="EMBL" id="CAJNOH010001604">
    <property type="protein sequence ID" value="CAF1234422.1"/>
    <property type="molecule type" value="Genomic_DNA"/>
</dbReference>
<dbReference type="EMBL" id="CAJNOU010002413">
    <property type="protein sequence ID" value="CAF1319220.1"/>
    <property type="molecule type" value="Genomic_DNA"/>
</dbReference>
<accession>A0A815F669</accession>
<evidence type="ECO:0000313" key="1">
    <source>
        <dbReference type="EMBL" id="CAF1234422.1"/>
    </source>
</evidence>
<dbReference type="OrthoDB" id="9971063at2759"/>
<keyword evidence="7" id="KW-1185">Reference proteome</keyword>
<protein>
    <submittedName>
        <fullName evidence="3">Uncharacterized protein</fullName>
    </submittedName>
</protein>
<dbReference type="Proteomes" id="UP000663882">
    <property type="component" value="Unassembled WGS sequence"/>
</dbReference>
<evidence type="ECO:0000313" key="2">
    <source>
        <dbReference type="EMBL" id="CAF1274458.1"/>
    </source>
</evidence>
<dbReference type="EMBL" id="CAJNOL010002612">
    <property type="protein sequence ID" value="CAF1516239.1"/>
    <property type="molecule type" value="Genomic_DNA"/>
</dbReference>
<evidence type="ECO:0000313" key="5">
    <source>
        <dbReference type="EMBL" id="CAF3840436.1"/>
    </source>
</evidence>
<evidence type="ECO:0000313" key="8">
    <source>
        <dbReference type="Proteomes" id="UP000663889"/>
    </source>
</evidence>
<dbReference type="Proteomes" id="UP000663854">
    <property type="component" value="Unassembled WGS sequence"/>
</dbReference>
<sequence length="77" mass="9101">MHSILSEKTIKPVCDKFIETGSMHDRGQSRRSFLVTSEKLDEIAKDLLNNSMNNVRRFIMYIIYTLQSQTQKYECMH</sequence>
<gene>
    <name evidence="6" type="ORF">FNK824_LOCUS26349</name>
    <name evidence="4" type="ORF">JXQ802_LOCUS41296</name>
    <name evidence="5" type="ORF">OTI717_LOCUS20551</name>
    <name evidence="1" type="ORF">PYM288_LOCUS26551</name>
    <name evidence="2" type="ORF">RFH988_LOCUS28364</name>
    <name evidence="3" type="ORF">SEV965_LOCUS27220</name>
</gene>
<dbReference type="Proteomes" id="UP000663874">
    <property type="component" value="Unassembled WGS sequence"/>
</dbReference>
<organism evidence="3 8">
    <name type="scientific">Rotaria sordida</name>
    <dbReference type="NCBI Taxonomy" id="392033"/>
    <lineage>
        <taxon>Eukaryota</taxon>
        <taxon>Metazoa</taxon>
        <taxon>Spiralia</taxon>
        <taxon>Gnathifera</taxon>
        <taxon>Rotifera</taxon>
        <taxon>Eurotatoria</taxon>
        <taxon>Bdelloidea</taxon>
        <taxon>Philodinida</taxon>
        <taxon>Philodinidae</taxon>
        <taxon>Rotaria</taxon>
    </lineage>
</organism>
<dbReference type="EMBL" id="CAJOBE010006488">
    <property type="protein sequence ID" value="CAF4008330.1"/>
    <property type="molecule type" value="Genomic_DNA"/>
</dbReference>